<evidence type="ECO:0000313" key="1">
    <source>
        <dbReference type="EMBL" id="MBE9040739.1"/>
    </source>
</evidence>
<proteinExistence type="predicted"/>
<organism evidence="1 2">
    <name type="scientific">Zarconia navalis LEGE 11467</name>
    <dbReference type="NCBI Taxonomy" id="1828826"/>
    <lineage>
        <taxon>Bacteria</taxon>
        <taxon>Bacillati</taxon>
        <taxon>Cyanobacteriota</taxon>
        <taxon>Cyanophyceae</taxon>
        <taxon>Oscillatoriophycideae</taxon>
        <taxon>Oscillatoriales</taxon>
        <taxon>Oscillatoriales incertae sedis</taxon>
        <taxon>Zarconia</taxon>
        <taxon>Zarconia navalis</taxon>
    </lineage>
</organism>
<name>A0A928VWC1_9CYAN</name>
<reference evidence="1" key="1">
    <citation type="submission" date="2020-10" db="EMBL/GenBank/DDBJ databases">
        <authorList>
            <person name="Castelo-Branco R."/>
            <person name="Eusebio N."/>
            <person name="Adriana R."/>
            <person name="Vieira A."/>
            <person name="Brugerolle De Fraissinette N."/>
            <person name="Rezende De Castro R."/>
            <person name="Schneider M.P."/>
            <person name="Vasconcelos V."/>
            <person name="Leao P.N."/>
        </authorList>
    </citation>
    <scope>NUCLEOTIDE SEQUENCE</scope>
    <source>
        <strain evidence="1">LEGE 11467</strain>
    </source>
</reference>
<dbReference type="AlphaFoldDB" id="A0A928VWC1"/>
<accession>A0A928VWC1</accession>
<dbReference type="RefSeq" id="WP_264320982.1">
    <property type="nucleotide sequence ID" value="NZ_JADEXN010000113.1"/>
</dbReference>
<keyword evidence="2" id="KW-1185">Reference proteome</keyword>
<dbReference type="Proteomes" id="UP000621799">
    <property type="component" value="Unassembled WGS sequence"/>
</dbReference>
<protein>
    <submittedName>
        <fullName evidence="1">Uncharacterized protein</fullName>
    </submittedName>
</protein>
<dbReference type="EMBL" id="JADEXN010000113">
    <property type="protein sequence ID" value="MBE9040739.1"/>
    <property type="molecule type" value="Genomic_DNA"/>
</dbReference>
<evidence type="ECO:0000313" key="2">
    <source>
        <dbReference type="Proteomes" id="UP000621799"/>
    </source>
</evidence>
<gene>
    <name evidence="1" type="ORF">IQ235_08100</name>
</gene>
<comment type="caution">
    <text evidence="1">The sequence shown here is derived from an EMBL/GenBank/DDBJ whole genome shotgun (WGS) entry which is preliminary data.</text>
</comment>
<sequence>MSLAELISQIQVLPKIDKLRLMQFLATELVKEEDANFLVENREYPVWSPYNCSEAANVLMNLLATKQPEENG</sequence>